<dbReference type="InterPro" id="IPR022185">
    <property type="entry name" value="DUF3712"/>
</dbReference>
<evidence type="ECO:0000313" key="1">
    <source>
        <dbReference type="EMBL" id="TPX59220.1"/>
    </source>
</evidence>
<dbReference type="InterPro" id="IPR046368">
    <property type="entry name" value="Tag1"/>
</dbReference>
<dbReference type="PANTHER" id="PTHR35895:SF1">
    <property type="entry name" value="LIPID-BINDING SERUM GLYCOPROTEIN C-TERMINAL DOMAIN-CONTAINING PROTEIN"/>
    <property type="match status" value="1"/>
</dbReference>
<accession>A0A507E7Y6</accession>
<sequence>MEQQPTAPTTRRGHLLRILSHPRSYLISLLGSLLAVFPYPRLLILSVLLSNYIISTRWLLPLIATKLVERSTIRITGGSIENPQDGTVDMKMKGEVTDAGPIDASIRFNGPVKLGYEDVDGEIVVVGEAEGMPAIDARGGNASLDASVRVRITDTAAFGLFAETMVQSQEFELVLMADDMTVLVMGLLPIHHVQMRKTLVMRGLDGLSDIQILTAVATKGTSDYIELSTSCVLHNPSDLTIAMGDVVLEMFHTVHCVGSVEMKDLCLQPGKNVVSCSAKYAPQTAEQARAGRVLLGQYVTGAASKVTIKGSLTKSTKFDYLAPALASLNVTTTLPGEQRKMITRTQLVIDPFRLAMLQSATRLELFNPMEAPVSILWMKGRVVCRGEVIGHLNEDLAAKNQIIVVEPNQHQLTGTMSMRLRISPAAVTAIMAAGFAGGGKGSAPAALPHSGMTLFDVDVESTLGCRVGDYFVELDYRQETVPVGIFG</sequence>
<dbReference type="Proteomes" id="UP000318582">
    <property type="component" value="Unassembled WGS sequence"/>
</dbReference>
<dbReference type="PANTHER" id="PTHR35895">
    <property type="entry name" value="CHROMOSOME 16, WHOLE GENOME SHOTGUN SEQUENCE"/>
    <property type="match status" value="1"/>
</dbReference>
<dbReference type="STRING" id="109895.A0A507E7Y6"/>
<comment type="caution">
    <text evidence="1">The sequence shown here is derived from an EMBL/GenBank/DDBJ whole genome shotgun (WGS) entry which is preliminary data.</text>
</comment>
<dbReference type="Pfam" id="PF12505">
    <property type="entry name" value="DUF3712"/>
    <property type="match status" value="1"/>
</dbReference>
<protein>
    <submittedName>
        <fullName evidence="1">Uncharacterized protein</fullName>
    </submittedName>
</protein>
<name>A0A507E7Y6_9FUNG</name>
<evidence type="ECO:0000313" key="2">
    <source>
        <dbReference type="Proteomes" id="UP000318582"/>
    </source>
</evidence>
<gene>
    <name evidence="1" type="ORF">PhCBS80983_g02571</name>
</gene>
<proteinExistence type="predicted"/>
<dbReference type="GO" id="GO:0000329">
    <property type="term" value="C:fungal-type vacuole membrane"/>
    <property type="evidence" value="ECO:0007669"/>
    <property type="project" value="InterPro"/>
</dbReference>
<reference evidence="1 2" key="1">
    <citation type="journal article" date="2019" name="Sci. Rep.">
        <title>Comparative genomics of chytrid fungi reveal insights into the obligate biotrophic and pathogenic lifestyle of Synchytrium endobioticum.</title>
        <authorList>
            <person name="van de Vossenberg B.T.L.H."/>
            <person name="Warris S."/>
            <person name="Nguyen H.D.T."/>
            <person name="van Gent-Pelzer M.P.E."/>
            <person name="Joly D.L."/>
            <person name="van de Geest H.C."/>
            <person name="Bonants P.J.M."/>
            <person name="Smith D.S."/>
            <person name="Levesque C.A."/>
            <person name="van der Lee T.A.J."/>
        </authorList>
    </citation>
    <scope>NUCLEOTIDE SEQUENCE [LARGE SCALE GENOMIC DNA]</scope>
    <source>
        <strain evidence="1 2">CBS 809.83</strain>
    </source>
</reference>
<organism evidence="1 2">
    <name type="scientific">Powellomyces hirtus</name>
    <dbReference type="NCBI Taxonomy" id="109895"/>
    <lineage>
        <taxon>Eukaryota</taxon>
        <taxon>Fungi</taxon>
        <taxon>Fungi incertae sedis</taxon>
        <taxon>Chytridiomycota</taxon>
        <taxon>Chytridiomycota incertae sedis</taxon>
        <taxon>Chytridiomycetes</taxon>
        <taxon>Spizellomycetales</taxon>
        <taxon>Powellomycetaceae</taxon>
        <taxon>Powellomyces</taxon>
    </lineage>
</organism>
<keyword evidence="2" id="KW-1185">Reference proteome</keyword>
<dbReference type="EMBL" id="QEAQ01000027">
    <property type="protein sequence ID" value="TPX59220.1"/>
    <property type="molecule type" value="Genomic_DNA"/>
</dbReference>
<dbReference type="AlphaFoldDB" id="A0A507E7Y6"/>